<evidence type="ECO:0000313" key="2">
    <source>
        <dbReference type="Proteomes" id="UP000712281"/>
    </source>
</evidence>
<accession>A0A8S9GI52</accession>
<organism evidence="1 2">
    <name type="scientific">Brassica cretica</name>
    <name type="common">Mustard</name>
    <dbReference type="NCBI Taxonomy" id="69181"/>
    <lineage>
        <taxon>Eukaryota</taxon>
        <taxon>Viridiplantae</taxon>
        <taxon>Streptophyta</taxon>
        <taxon>Embryophyta</taxon>
        <taxon>Tracheophyta</taxon>
        <taxon>Spermatophyta</taxon>
        <taxon>Magnoliopsida</taxon>
        <taxon>eudicotyledons</taxon>
        <taxon>Gunneridae</taxon>
        <taxon>Pentapetalae</taxon>
        <taxon>rosids</taxon>
        <taxon>malvids</taxon>
        <taxon>Brassicales</taxon>
        <taxon>Brassicaceae</taxon>
        <taxon>Brassiceae</taxon>
        <taxon>Brassica</taxon>
    </lineage>
</organism>
<evidence type="ECO:0000313" key="1">
    <source>
        <dbReference type="EMBL" id="KAF2543452.1"/>
    </source>
</evidence>
<dbReference type="AlphaFoldDB" id="A0A8S9GI52"/>
<sequence length="86" mass="9334">MCILLPHPLLYETFSEIFQVLDAIRREKQDGPVAMLLPCFSEHRGDCGGSRVVNGFTEVESKSESVVADSAVAESSGDGNISFSRV</sequence>
<proteinExistence type="predicted"/>
<comment type="caution">
    <text evidence="1">The sequence shown here is derived from an EMBL/GenBank/DDBJ whole genome shotgun (WGS) entry which is preliminary data.</text>
</comment>
<dbReference type="EMBL" id="QGKW02002005">
    <property type="protein sequence ID" value="KAF2543452.1"/>
    <property type="molecule type" value="Genomic_DNA"/>
</dbReference>
<dbReference type="Proteomes" id="UP000712281">
    <property type="component" value="Unassembled WGS sequence"/>
</dbReference>
<name>A0A8S9GI52_BRACR</name>
<gene>
    <name evidence="1" type="ORF">F2Q68_00032430</name>
</gene>
<protein>
    <submittedName>
        <fullName evidence="1">Uncharacterized protein</fullName>
    </submittedName>
</protein>
<reference evidence="1" key="1">
    <citation type="submission" date="2019-12" db="EMBL/GenBank/DDBJ databases">
        <title>Genome sequencing and annotation of Brassica cretica.</title>
        <authorList>
            <person name="Studholme D.J."/>
            <person name="Sarris P.F."/>
        </authorList>
    </citation>
    <scope>NUCLEOTIDE SEQUENCE</scope>
    <source>
        <strain evidence="1">PFS-001/15</strain>
        <tissue evidence="1">Leaf</tissue>
    </source>
</reference>